<feature type="domain" description="DinB-like" evidence="1">
    <location>
        <begin position="15"/>
        <end position="169"/>
    </location>
</feature>
<organism evidence="2 3">
    <name type="scientific">Tenggerimyces flavus</name>
    <dbReference type="NCBI Taxonomy" id="1708749"/>
    <lineage>
        <taxon>Bacteria</taxon>
        <taxon>Bacillati</taxon>
        <taxon>Actinomycetota</taxon>
        <taxon>Actinomycetes</taxon>
        <taxon>Propionibacteriales</taxon>
        <taxon>Nocardioidaceae</taxon>
        <taxon>Tenggerimyces</taxon>
    </lineage>
</organism>
<keyword evidence="3" id="KW-1185">Reference proteome</keyword>
<proteinExistence type="predicted"/>
<dbReference type="Pfam" id="PF12867">
    <property type="entry name" value="DinB_2"/>
    <property type="match status" value="1"/>
</dbReference>
<sequence>MTVATEPRVSLLVWQLDLCWSLFSHHSAGLTDAECLWSPASAAWTVRPDAAGRWVADWEVPEPSPVPATTIGWLTWHVGFWWTSTYDVCFGSGAAPERESVVWPGSASSAVSWLEELKDSWRTALLSVSAEELDSTARTAALPFGDSPLPLGEVAAWVNFELTKNVAEIGQTRHLYALTVGSAPTPG</sequence>
<evidence type="ECO:0000313" key="3">
    <source>
        <dbReference type="Proteomes" id="UP001595699"/>
    </source>
</evidence>
<reference evidence="3" key="1">
    <citation type="journal article" date="2019" name="Int. J. Syst. Evol. Microbiol.">
        <title>The Global Catalogue of Microorganisms (GCM) 10K type strain sequencing project: providing services to taxonomists for standard genome sequencing and annotation.</title>
        <authorList>
            <consortium name="The Broad Institute Genomics Platform"/>
            <consortium name="The Broad Institute Genome Sequencing Center for Infectious Disease"/>
            <person name="Wu L."/>
            <person name="Ma J."/>
        </authorList>
    </citation>
    <scope>NUCLEOTIDE SEQUENCE [LARGE SCALE GENOMIC DNA]</scope>
    <source>
        <strain evidence="3">CGMCC 4.7241</strain>
    </source>
</reference>
<comment type="caution">
    <text evidence="2">The sequence shown here is derived from an EMBL/GenBank/DDBJ whole genome shotgun (WGS) entry which is preliminary data.</text>
</comment>
<protein>
    <submittedName>
        <fullName evidence="2">DinB family protein</fullName>
    </submittedName>
</protein>
<dbReference type="EMBL" id="JBHRZH010000041">
    <property type="protein sequence ID" value="MFC3765528.1"/>
    <property type="molecule type" value="Genomic_DNA"/>
</dbReference>
<evidence type="ECO:0000313" key="2">
    <source>
        <dbReference type="EMBL" id="MFC3765528.1"/>
    </source>
</evidence>
<dbReference type="RefSeq" id="WP_205116663.1">
    <property type="nucleotide sequence ID" value="NZ_JAFBCM010000001.1"/>
</dbReference>
<name>A0ABV7YKQ5_9ACTN</name>
<gene>
    <name evidence="2" type="ORF">ACFOUW_32170</name>
</gene>
<dbReference type="Proteomes" id="UP001595699">
    <property type="component" value="Unassembled WGS sequence"/>
</dbReference>
<evidence type="ECO:0000259" key="1">
    <source>
        <dbReference type="Pfam" id="PF12867"/>
    </source>
</evidence>
<dbReference type="InterPro" id="IPR024775">
    <property type="entry name" value="DinB-like"/>
</dbReference>
<accession>A0ABV7YKQ5</accession>